<evidence type="ECO:0000313" key="1">
    <source>
        <dbReference type="EMBL" id="MCM0622816.1"/>
    </source>
</evidence>
<sequence>MSDSLSLVAVVISLVALWHTFRQGRINLERWHRDQTPVIDIEAEEVSGGTWHRLRFELADSMDLDQVLVTIGGPHLVWFSDQQEGVTPGAASKSARIAPLRAGAREASLRVEWEDDDSHVVQLTLECKRGSEAWTLHRSVVLPAKPYDVLQSIL</sequence>
<proteinExistence type="predicted"/>
<name>A0A9X2DBQ3_9ACTN</name>
<keyword evidence="2" id="KW-1185">Reference proteome</keyword>
<dbReference type="RefSeq" id="WP_250828975.1">
    <property type="nucleotide sequence ID" value="NZ_JAMOIL010000051.1"/>
</dbReference>
<accession>A0A9X2DBQ3</accession>
<evidence type="ECO:0000313" key="2">
    <source>
        <dbReference type="Proteomes" id="UP001139485"/>
    </source>
</evidence>
<dbReference type="EMBL" id="JAMOIL010000051">
    <property type="protein sequence ID" value="MCM0622816.1"/>
    <property type="molecule type" value="Genomic_DNA"/>
</dbReference>
<dbReference type="Proteomes" id="UP001139485">
    <property type="component" value="Unassembled WGS sequence"/>
</dbReference>
<organism evidence="1 2">
    <name type="scientific">Nocardioides bruguierae</name>
    <dbReference type="NCBI Taxonomy" id="2945102"/>
    <lineage>
        <taxon>Bacteria</taxon>
        <taxon>Bacillati</taxon>
        <taxon>Actinomycetota</taxon>
        <taxon>Actinomycetes</taxon>
        <taxon>Propionibacteriales</taxon>
        <taxon>Nocardioidaceae</taxon>
        <taxon>Nocardioides</taxon>
    </lineage>
</organism>
<dbReference type="AlphaFoldDB" id="A0A9X2DBQ3"/>
<protein>
    <submittedName>
        <fullName evidence="1">Uncharacterized protein</fullName>
    </submittedName>
</protein>
<gene>
    <name evidence="1" type="ORF">M8330_21230</name>
</gene>
<reference evidence="1" key="1">
    <citation type="submission" date="2022-05" db="EMBL/GenBank/DDBJ databases">
        <authorList>
            <person name="Tuo L."/>
        </authorList>
    </citation>
    <scope>NUCLEOTIDE SEQUENCE</scope>
    <source>
        <strain evidence="1">BSK12Z-4</strain>
    </source>
</reference>
<comment type="caution">
    <text evidence="1">The sequence shown here is derived from an EMBL/GenBank/DDBJ whole genome shotgun (WGS) entry which is preliminary data.</text>
</comment>